<keyword evidence="2" id="KW-1185">Reference proteome</keyword>
<evidence type="ECO:0000313" key="2">
    <source>
        <dbReference type="Proteomes" id="UP000198323"/>
    </source>
</evidence>
<name>A0A226NCX2_CALSU</name>
<evidence type="ECO:0000313" key="1">
    <source>
        <dbReference type="EMBL" id="OXB65337.1"/>
    </source>
</evidence>
<sequence>MLRLLFVATVTRLCRDSFSRKPSLFPDVAFSLLQPPLPVVQAPPAVVPQRPQHYQEPAMTFPVVQPTTVASMQLGQSQPVLASQQVRSCCQGTSPHASPMLYSRRYL</sequence>
<organism evidence="1 2">
    <name type="scientific">Callipepla squamata</name>
    <name type="common">Scaled quail</name>
    <dbReference type="NCBI Taxonomy" id="9009"/>
    <lineage>
        <taxon>Eukaryota</taxon>
        <taxon>Metazoa</taxon>
        <taxon>Chordata</taxon>
        <taxon>Craniata</taxon>
        <taxon>Vertebrata</taxon>
        <taxon>Euteleostomi</taxon>
        <taxon>Archelosauria</taxon>
        <taxon>Archosauria</taxon>
        <taxon>Dinosauria</taxon>
        <taxon>Saurischia</taxon>
        <taxon>Theropoda</taxon>
        <taxon>Coelurosauria</taxon>
        <taxon>Aves</taxon>
        <taxon>Neognathae</taxon>
        <taxon>Galloanserae</taxon>
        <taxon>Galliformes</taxon>
        <taxon>Odontophoridae</taxon>
        <taxon>Callipepla</taxon>
    </lineage>
</organism>
<gene>
    <name evidence="1" type="ORF">ASZ78_016981</name>
</gene>
<protein>
    <submittedName>
        <fullName evidence="1">Uncharacterized protein</fullName>
    </submittedName>
</protein>
<dbReference type="STRING" id="9009.A0A226NCX2"/>
<dbReference type="AlphaFoldDB" id="A0A226NCX2"/>
<accession>A0A226NCX2</accession>
<proteinExistence type="predicted"/>
<dbReference type="EMBL" id="MCFN01000096">
    <property type="protein sequence ID" value="OXB65337.1"/>
    <property type="molecule type" value="Genomic_DNA"/>
</dbReference>
<reference evidence="1 2" key="1">
    <citation type="submission" date="2016-07" db="EMBL/GenBank/DDBJ databases">
        <title>Disparate Historic Effective Population Sizes Predicted by Modern Levels of Genome Diversity for the Scaled Quail (Callipepla squamata) and the Northern Bobwhite (Colinus virginianus): Inferences from First and Second Generation Draft Genome Assemblies for Sympatric New World Quail.</title>
        <authorList>
            <person name="Oldeschulte D.L."/>
            <person name="Halley Y.A."/>
            <person name="Bhattarai E.K."/>
            <person name="Brashear W.A."/>
            <person name="Hill J."/>
            <person name="Metz R.P."/>
            <person name="Johnson C.D."/>
            <person name="Rollins D."/>
            <person name="Peterson M.J."/>
            <person name="Bickhart D.M."/>
            <person name="Decker J.E."/>
            <person name="Seabury C.M."/>
        </authorList>
    </citation>
    <scope>NUCLEOTIDE SEQUENCE [LARGE SCALE GENOMIC DNA]</scope>
    <source>
        <strain evidence="1 2">Texas</strain>
        <tissue evidence="1">Leg muscle</tissue>
    </source>
</reference>
<comment type="caution">
    <text evidence="1">The sequence shown here is derived from an EMBL/GenBank/DDBJ whole genome shotgun (WGS) entry which is preliminary data.</text>
</comment>
<dbReference type="Proteomes" id="UP000198323">
    <property type="component" value="Unassembled WGS sequence"/>
</dbReference>